<dbReference type="Proteomes" id="UP001311232">
    <property type="component" value="Unassembled WGS sequence"/>
</dbReference>
<dbReference type="PRINTS" id="PR00275">
    <property type="entry name" value="GLUCAGON"/>
</dbReference>
<dbReference type="GO" id="GO:0005576">
    <property type="term" value="C:extracellular region"/>
    <property type="evidence" value="ECO:0007669"/>
    <property type="project" value="UniProtKB-SubCell"/>
</dbReference>
<feature type="domain" description="Glucagon / GIP / secretin / VIP family" evidence="8">
    <location>
        <begin position="250"/>
        <end position="272"/>
    </location>
</feature>
<feature type="domain" description="Glucagon / GIP / secretin / VIP family" evidence="8">
    <location>
        <begin position="288"/>
        <end position="310"/>
    </location>
</feature>
<evidence type="ECO:0000313" key="9">
    <source>
        <dbReference type="EMBL" id="KAK5621301.1"/>
    </source>
</evidence>
<keyword evidence="4" id="KW-0964">Secreted</keyword>
<keyword evidence="7" id="KW-0325">Glycoprotein</keyword>
<dbReference type="Gene3D" id="3.40.50.1820">
    <property type="entry name" value="alpha/beta hydrolase"/>
    <property type="match status" value="1"/>
</dbReference>
<dbReference type="Pfam" id="PF00123">
    <property type="entry name" value="Hormone_2"/>
    <property type="match status" value="1"/>
</dbReference>
<dbReference type="PROSITE" id="PS00260">
    <property type="entry name" value="GLUCAGON"/>
    <property type="match status" value="2"/>
</dbReference>
<dbReference type="InterPro" id="IPR029058">
    <property type="entry name" value="AB_hydrolase_fold"/>
</dbReference>
<dbReference type="AlphaFoldDB" id="A0AAV9SIM6"/>
<keyword evidence="6" id="KW-0378">Hydrolase</keyword>
<dbReference type="Gene3D" id="6.10.250.590">
    <property type="match status" value="2"/>
</dbReference>
<dbReference type="GO" id="GO:0004252">
    <property type="term" value="F:serine-type endopeptidase activity"/>
    <property type="evidence" value="ECO:0007669"/>
    <property type="project" value="InterPro"/>
</dbReference>
<dbReference type="GO" id="GO:0005179">
    <property type="term" value="F:hormone activity"/>
    <property type="evidence" value="ECO:0007669"/>
    <property type="project" value="InterPro"/>
</dbReference>
<dbReference type="SUPFAM" id="SSF53474">
    <property type="entry name" value="alpha/beta-Hydrolases"/>
    <property type="match status" value="1"/>
</dbReference>
<organism evidence="9 10">
    <name type="scientific">Crenichthys baileyi</name>
    <name type="common">White River springfish</name>
    <dbReference type="NCBI Taxonomy" id="28760"/>
    <lineage>
        <taxon>Eukaryota</taxon>
        <taxon>Metazoa</taxon>
        <taxon>Chordata</taxon>
        <taxon>Craniata</taxon>
        <taxon>Vertebrata</taxon>
        <taxon>Euteleostomi</taxon>
        <taxon>Actinopterygii</taxon>
        <taxon>Neopterygii</taxon>
        <taxon>Teleostei</taxon>
        <taxon>Neoteleostei</taxon>
        <taxon>Acanthomorphata</taxon>
        <taxon>Ovalentaria</taxon>
        <taxon>Atherinomorphae</taxon>
        <taxon>Cyprinodontiformes</taxon>
        <taxon>Goodeidae</taxon>
        <taxon>Crenichthys</taxon>
    </lineage>
</organism>
<keyword evidence="5" id="KW-0645">Protease</keyword>
<evidence type="ECO:0000256" key="4">
    <source>
        <dbReference type="ARBA" id="ARBA00022525"/>
    </source>
</evidence>
<evidence type="ECO:0000259" key="8">
    <source>
        <dbReference type="PROSITE" id="PS00260"/>
    </source>
</evidence>
<dbReference type="InterPro" id="IPR002471">
    <property type="entry name" value="Pept_S9_AS"/>
</dbReference>
<name>A0AAV9SIM6_9TELE</name>
<proteinExistence type="inferred from homology"/>
<dbReference type="GO" id="GO:0005886">
    <property type="term" value="C:plasma membrane"/>
    <property type="evidence" value="ECO:0007669"/>
    <property type="project" value="UniProtKB-SubCell"/>
</dbReference>
<accession>A0AAV9SIM6</accession>
<dbReference type="InterPro" id="IPR001375">
    <property type="entry name" value="Peptidase_S9_cat"/>
</dbReference>
<evidence type="ECO:0000256" key="1">
    <source>
        <dbReference type="ARBA" id="ARBA00004401"/>
    </source>
</evidence>
<dbReference type="InterPro" id="IPR000532">
    <property type="entry name" value="Glucagon_GIP_secretin_VIP"/>
</dbReference>
<gene>
    <name evidence="9" type="ORF">CRENBAI_009909</name>
</gene>
<dbReference type="PANTHER" id="PTHR11731">
    <property type="entry name" value="PROTEASE FAMILY S9B,C DIPEPTIDYL-PEPTIDASE IV-RELATED"/>
    <property type="match status" value="1"/>
</dbReference>
<evidence type="ECO:0000256" key="5">
    <source>
        <dbReference type="ARBA" id="ARBA00022670"/>
    </source>
</evidence>
<evidence type="ECO:0000313" key="10">
    <source>
        <dbReference type="Proteomes" id="UP001311232"/>
    </source>
</evidence>
<dbReference type="Pfam" id="PF00326">
    <property type="entry name" value="Peptidase_S9"/>
    <property type="match status" value="1"/>
</dbReference>
<dbReference type="FunFam" id="3.40.50.1820:FF:000003">
    <property type="entry name" value="Dipeptidyl peptidase 4"/>
    <property type="match status" value="1"/>
</dbReference>
<dbReference type="EMBL" id="JAHHUM010000309">
    <property type="protein sequence ID" value="KAK5621301.1"/>
    <property type="molecule type" value="Genomic_DNA"/>
</dbReference>
<dbReference type="SMART" id="SM00070">
    <property type="entry name" value="GLUCA"/>
    <property type="match status" value="2"/>
</dbReference>
<comment type="caution">
    <text evidence="9">The sequence shown here is derived from an EMBL/GenBank/DDBJ whole genome shotgun (WGS) entry which is preliminary data.</text>
</comment>
<dbReference type="PROSITE" id="PS00708">
    <property type="entry name" value="PRO_ENDOPEP_SER"/>
    <property type="match status" value="1"/>
</dbReference>
<protein>
    <recommendedName>
        <fullName evidence="8">Glucagon / GIP / secretin / VIP family domain-containing protein</fullName>
    </recommendedName>
</protein>
<dbReference type="PANTHER" id="PTHR11731:SF204">
    <property type="entry name" value="DIPEPTIDYL PEPTIDASE 4"/>
    <property type="match status" value="1"/>
</dbReference>
<comment type="subcellular location">
    <subcellularLocation>
        <location evidence="1">Cell membrane</location>
        <topology evidence="1">Single-pass type II membrane protein</topology>
    </subcellularLocation>
    <subcellularLocation>
        <location evidence="2">Secreted</location>
    </subcellularLocation>
</comment>
<dbReference type="GO" id="GO:0008239">
    <property type="term" value="F:dipeptidyl-peptidase activity"/>
    <property type="evidence" value="ECO:0007669"/>
    <property type="project" value="TreeGrafter"/>
</dbReference>
<dbReference type="InterPro" id="IPR050278">
    <property type="entry name" value="Serine_Prot_S9B/DPPIV"/>
</dbReference>
<dbReference type="GO" id="GO:0006508">
    <property type="term" value="P:proteolysis"/>
    <property type="evidence" value="ECO:0007669"/>
    <property type="project" value="UniProtKB-KW"/>
</dbReference>
<evidence type="ECO:0000256" key="6">
    <source>
        <dbReference type="ARBA" id="ARBA00022801"/>
    </source>
</evidence>
<comment type="similarity">
    <text evidence="3">Belongs to the glucagon family.</text>
</comment>
<sequence length="321" mass="35930">MGAAGERERYAGPCSQSVSYENKLNWGTYLSSSHGIIVASVDGRGSGYQGDIIMHAIYRHLGTFEVEDQISAVKKFIDMGFINKDKIAIWGWSYGGYVSSMALGAGTGLFKCGIAVAPVAKWEYYDAVYTERYMGKPSENSDSYQNSTVTSRAKNFKNVDYLLVHGTADDNVHFQQAAQISKALVDEQVNFEAMAAQTMKSAQSLAGLLLLIIIQSSWQVPDQDTDRTPLLLSENSIFTDPIQFPNMKRHSEGTFSNDYSKYLETRRAQDFVQWLKNSKRNGSLFRRHADGTYTSDVSSYLQDQAAKEFISWLKTGRGRRD</sequence>
<evidence type="ECO:0000256" key="3">
    <source>
        <dbReference type="ARBA" id="ARBA00008369"/>
    </source>
</evidence>
<evidence type="ECO:0000256" key="7">
    <source>
        <dbReference type="ARBA" id="ARBA00023180"/>
    </source>
</evidence>
<reference evidence="9 10" key="1">
    <citation type="submission" date="2021-06" db="EMBL/GenBank/DDBJ databases">
        <authorList>
            <person name="Palmer J.M."/>
        </authorList>
    </citation>
    <scope>NUCLEOTIDE SEQUENCE [LARGE SCALE GENOMIC DNA]</scope>
    <source>
        <strain evidence="9 10">MEX-2019</strain>
        <tissue evidence="9">Muscle</tissue>
    </source>
</reference>
<keyword evidence="10" id="KW-1185">Reference proteome</keyword>
<evidence type="ECO:0000256" key="2">
    <source>
        <dbReference type="ARBA" id="ARBA00004613"/>
    </source>
</evidence>